<keyword evidence="3" id="KW-1185">Reference proteome</keyword>
<feature type="region of interest" description="Disordered" evidence="1">
    <location>
        <begin position="84"/>
        <end position="108"/>
    </location>
</feature>
<dbReference type="Proteomes" id="UP001249851">
    <property type="component" value="Unassembled WGS sequence"/>
</dbReference>
<gene>
    <name evidence="2" type="ORF">P5673_016451</name>
</gene>
<reference evidence="2" key="2">
    <citation type="journal article" date="2023" name="Science">
        <title>Genomic signatures of disease resistance in endangered staghorn corals.</title>
        <authorList>
            <person name="Vollmer S.V."/>
            <person name="Selwyn J.D."/>
            <person name="Despard B.A."/>
            <person name="Roesel C.L."/>
        </authorList>
    </citation>
    <scope>NUCLEOTIDE SEQUENCE</scope>
    <source>
        <strain evidence="2">K2</strain>
    </source>
</reference>
<dbReference type="EMBL" id="JARQWQ010000035">
    <property type="protein sequence ID" value="KAK2560689.1"/>
    <property type="molecule type" value="Genomic_DNA"/>
</dbReference>
<protein>
    <submittedName>
        <fullName evidence="2">Uncharacterized protein</fullName>
    </submittedName>
</protein>
<feature type="compositionally biased region" description="Polar residues" evidence="1">
    <location>
        <begin position="90"/>
        <end position="107"/>
    </location>
</feature>
<name>A0AAD9V484_ACRCE</name>
<accession>A0AAD9V484</accession>
<evidence type="ECO:0000313" key="2">
    <source>
        <dbReference type="EMBL" id="KAK2560689.1"/>
    </source>
</evidence>
<sequence length="140" mass="16247">MQLARLSVFTVPLPIHLGCRCKDSSDMRTVAHRAFDALLEEESAKGAAYRDFHLCDREYAKFQNWLSERLCSIDQQLELEYERRRHEATTRQSSRSGRTKVSGSSRSLAMLKRAETAARTAKLKVEMKYLEHKTNLRQIQ</sequence>
<reference evidence="2" key="1">
    <citation type="journal article" date="2023" name="G3 (Bethesda)">
        <title>Whole genome assembly and annotation of the endangered Caribbean coral Acropora cervicornis.</title>
        <authorList>
            <person name="Selwyn J.D."/>
            <person name="Vollmer S.V."/>
        </authorList>
    </citation>
    <scope>NUCLEOTIDE SEQUENCE</scope>
    <source>
        <strain evidence="2">K2</strain>
    </source>
</reference>
<dbReference type="AlphaFoldDB" id="A0AAD9V484"/>
<proteinExistence type="predicted"/>
<organism evidence="2 3">
    <name type="scientific">Acropora cervicornis</name>
    <name type="common">Staghorn coral</name>
    <dbReference type="NCBI Taxonomy" id="6130"/>
    <lineage>
        <taxon>Eukaryota</taxon>
        <taxon>Metazoa</taxon>
        <taxon>Cnidaria</taxon>
        <taxon>Anthozoa</taxon>
        <taxon>Hexacorallia</taxon>
        <taxon>Scleractinia</taxon>
        <taxon>Astrocoeniina</taxon>
        <taxon>Acroporidae</taxon>
        <taxon>Acropora</taxon>
    </lineage>
</organism>
<evidence type="ECO:0000256" key="1">
    <source>
        <dbReference type="SAM" id="MobiDB-lite"/>
    </source>
</evidence>
<comment type="caution">
    <text evidence="2">The sequence shown here is derived from an EMBL/GenBank/DDBJ whole genome shotgun (WGS) entry which is preliminary data.</text>
</comment>
<evidence type="ECO:0000313" key="3">
    <source>
        <dbReference type="Proteomes" id="UP001249851"/>
    </source>
</evidence>